<dbReference type="GO" id="GO:0006974">
    <property type="term" value="P:DNA damage response"/>
    <property type="evidence" value="ECO:0007669"/>
    <property type="project" value="TreeGrafter"/>
</dbReference>
<dbReference type="InterPro" id="IPR002791">
    <property type="entry name" value="ARMT1-like_metal-bd"/>
</dbReference>
<comment type="caution">
    <text evidence="9">The sequence shown here is derived from an EMBL/GenBank/DDBJ whole genome shotgun (WGS) entry which is preliminary data.</text>
</comment>
<dbReference type="EMBL" id="NDIQ01000022">
    <property type="protein sequence ID" value="PRT56603.1"/>
    <property type="molecule type" value="Genomic_DNA"/>
</dbReference>
<name>A0A2T0FNN6_9ASCO</name>
<keyword evidence="10" id="KW-1185">Reference proteome</keyword>
<keyword evidence="5 7" id="KW-0464">Manganese</keyword>
<evidence type="ECO:0000256" key="7">
    <source>
        <dbReference type="RuleBase" id="RU367030"/>
    </source>
</evidence>
<evidence type="ECO:0000256" key="6">
    <source>
        <dbReference type="ARBA" id="ARBA00048809"/>
    </source>
</evidence>
<accession>A0A2T0FNN6</accession>
<dbReference type="Gene3D" id="1.20.930.60">
    <property type="match status" value="1"/>
</dbReference>
<evidence type="ECO:0000313" key="10">
    <source>
        <dbReference type="Proteomes" id="UP000238350"/>
    </source>
</evidence>
<dbReference type="EC" id="3.1.3.-" evidence="7"/>
<dbReference type="SUPFAM" id="SSF111321">
    <property type="entry name" value="AF1104-like"/>
    <property type="match status" value="1"/>
</dbReference>
<evidence type="ECO:0000256" key="4">
    <source>
        <dbReference type="ARBA" id="ARBA00022801"/>
    </source>
</evidence>
<evidence type="ECO:0000313" key="9">
    <source>
        <dbReference type="EMBL" id="PRT56603.1"/>
    </source>
</evidence>
<dbReference type="GO" id="GO:0046872">
    <property type="term" value="F:metal ion binding"/>
    <property type="evidence" value="ECO:0007669"/>
    <property type="project" value="UniProtKB-UniRule"/>
</dbReference>
<comment type="similarity">
    <text evidence="2 7">Belongs to the damage-control phosphatase family. Sugar phosphate phosphatase III subfamily.</text>
</comment>
<comment type="domain">
    <text evidence="7">Subfamily III proteins have a conserved RTxK motif about 40-50 residues from the C-terminus; the threonine may be replaced by serine or cysteine.</text>
</comment>
<dbReference type="AlphaFoldDB" id="A0A2T0FNN6"/>
<dbReference type="STRING" id="45607.A0A2T0FNN6"/>
<dbReference type="PANTHER" id="PTHR12260:SF6">
    <property type="entry name" value="DAMAGE-CONTROL PHOSPHATASE ARMT1"/>
    <property type="match status" value="1"/>
</dbReference>
<dbReference type="OrthoDB" id="541375at2759"/>
<comment type="function">
    <text evidence="7">Metal-dependent phosphatase that shows phosphatase activity against several substrates, including fructose-1-phosphate and fructose-6-phosphate. Its preference for fructose-1-phosphate, a strong glycating agent that causes DNA damage rather than a canonical yeast metabolite, suggests a damage-control function in hexose phosphate metabolism.</text>
</comment>
<dbReference type="GO" id="GO:0097023">
    <property type="term" value="F:fructose 6-phosphate aldolase activity"/>
    <property type="evidence" value="ECO:0007669"/>
    <property type="project" value="RHEA"/>
</dbReference>
<dbReference type="Gene3D" id="3.40.50.10880">
    <property type="entry name" value="Uncharacterised protein PF01937, DUF89, domain 3"/>
    <property type="match status" value="1"/>
</dbReference>
<reference evidence="9 10" key="1">
    <citation type="submission" date="2017-04" db="EMBL/GenBank/DDBJ databases">
        <title>Genome sequencing of [Candida] sorbophila.</title>
        <authorList>
            <person name="Ahn J.O."/>
        </authorList>
    </citation>
    <scope>NUCLEOTIDE SEQUENCE [LARGE SCALE GENOMIC DNA]</scope>
    <source>
        <strain evidence="9 10">DS02</strain>
    </source>
</reference>
<dbReference type="InterPro" id="IPR036075">
    <property type="entry name" value="ARMT-1-like_metal-bd_sf"/>
</dbReference>
<sequence>MTPQPYLNSETDSFANDSLLRRWPSIVNSLLEAFENAKSSASSPEAVKEAETIVGQIKGLLKELEIAGEIKPIPEGTDKDIAVYNEYLKRSPGLTWKQAPWLFSECHMYRTLQTYFESTRHWKHYDMFASAKDETFYKSADAVGTLAERYLQLSSELAEKPVDTEALRILFDEFMKSSLWGNATDLSLLVTISLDDIKALQVAAHHREGDTLLVNDQAQVWKRMTSASGGRVDIVLDNAGFEFYTDLIFALFMLDTGLAEQIVFHPKSIPWFVSDVTLRDWQQFVPLLLNGKLFPSNRKAIEAVVARVAHYEGQIVFRPSTFWTSYCSFSEINSNGANGGAQVWSDLRSSKLVFFKGDLNYRKLTGDYRWPRETPFVEALGDLDYNNINLVTLRTIKSDVCVGLPPNKEQELKKLWAEKRPDQNSNGWSWSGKYAVISYAGK</sequence>
<organism evidence="9 10">
    <name type="scientific">Wickerhamiella sorbophila</name>
    <dbReference type="NCBI Taxonomy" id="45607"/>
    <lineage>
        <taxon>Eukaryota</taxon>
        <taxon>Fungi</taxon>
        <taxon>Dikarya</taxon>
        <taxon>Ascomycota</taxon>
        <taxon>Saccharomycotina</taxon>
        <taxon>Dipodascomycetes</taxon>
        <taxon>Dipodascales</taxon>
        <taxon>Trichomonascaceae</taxon>
        <taxon>Wickerhamiella</taxon>
    </lineage>
</organism>
<dbReference type="GO" id="GO:0005634">
    <property type="term" value="C:nucleus"/>
    <property type="evidence" value="ECO:0007669"/>
    <property type="project" value="TreeGrafter"/>
</dbReference>
<dbReference type="InterPro" id="IPR039763">
    <property type="entry name" value="ARMT1"/>
</dbReference>
<dbReference type="Proteomes" id="UP000238350">
    <property type="component" value="Unassembled WGS sequence"/>
</dbReference>
<protein>
    <recommendedName>
        <fullName evidence="7">Sugar phosphate phosphatase</fullName>
        <ecNumber evidence="7">3.1.3.-</ecNumber>
    </recommendedName>
</protein>
<evidence type="ECO:0000256" key="2">
    <source>
        <dbReference type="ARBA" id="ARBA00009519"/>
    </source>
</evidence>
<dbReference type="GeneID" id="36517971"/>
<proteinExistence type="inferred from homology"/>
<feature type="domain" description="Damage-control phosphatase ARMT1-like metal-binding" evidence="8">
    <location>
        <begin position="21"/>
        <end position="410"/>
    </location>
</feature>
<dbReference type="Pfam" id="PF01937">
    <property type="entry name" value="ARMT1-like_dom"/>
    <property type="match status" value="1"/>
</dbReference>
<comment type="catalytic activity">
    <reaction evidence="1 7">
        <text>beta-D-fructose 1-phosphate + H2O = D-fructose + phosphate</text>
        <dbReference type="Rhea" id="RHEA:35603"/>
        <dbReference type="ChEBI" id="CHEBI:15377"/>
        <dbReference type="ChEBI" id="CHEBI:37721"/>
        <dbReference type="ChEBI" id="CHEBI:43474"/>
        <dbReference type="ChEBI" id="CHEBI:138881"/>
    </reaction>
</comment>
<keyword evidence="4 7" id="KW-0378">Hydrolase</keyword>
<dbReference type="PANTHER" id="PTHR12260">
    <property type="entry name" value="DAMAGE-CONTROL PHOSPHATASE ARMT1"/>
    <property type="match status" value="1"/>
</dbReference>
<evidence type="ECO:0000256" key="1">
    <source>
        <dbReference type="ARBA" id="ARBA00001326"/>
    </source>
</evidence>
<dbReference type="GO" id="GO:0103026">
    <property type="term" value="F:fructose-1-phosphatase activity"/>
    <property type="evidence" value="ECO:0007669"/>
    <property type="project" value="RHEA"/>
</dbReference>
<evidence type="ECO:0000256" key="5">
    <source>
        <dbReference type="ARBA" id="ARBA00023211"/>
    </source>
</evidence>
<gene>
    <name evidence="9" type="ORF">B9G98_04223</name>
</gene>
<evidence type="ECO:0000259" key="8">
    <source>
        <dbReference type="Pfam" id="PF01937"/>
    </source>
</evidence>
<dbReference type="RefSeq" id="XP_024666548.1">
    <property type="nucleotide sequence ID" value="XM_024810780.1"/>
</dbReference>
<keyword evidence="3 7" id="KW-0479">Metal-binding</keyword>
<comment type="catalytic activity">
    <reaction evidence="6 7">
        <text>beta-D-fructose 6-phosphate = dihydroxyacetone + D-glyceraldehyde 3-phosphate</text>
        <dbReference type="Rhea" id="RHEA:28002"/>
        <dbReference type="ChEBI" id="CHEBI:16016"/>
        <dbReference type="ChEBI" id="CHEBI:57634"/>
        <dbReference type="ChEBI" id="CHEBI:59776"/>
    </reaction>
</comment>
<comment type="cofactor">
    <cofactor evidence="7">
        <name>Mn(2+)</name>
        <dbReference type="ChEBI" id="CHEBI:29035"/>
    </cofactor>
    <cofactor evidence="7">
        <name>Ni(2+)</name>
        <dbReference type="ChEBI" id="CHEBI:49786"/>
    </cofactor>
</comment>
<evidence type="ECO:0000256" key="3">
    <source>
        <dbReference type="ARBA" id="ARBA00022723"/>
    </source>
</evidence>